<evidence type="ECO:0000313" key="6">
    <source>
        <dbReference type="Proteomes" id="UP000886611"/>
    </source>
</evidence>
<dbReference type="PROSITE" id="PS50200">
    <property type="entry name" value="RA"/>
    <property type="match status" value="1"/>
</dbReference>
<dbReference type="GO" id="GO:0035024">
    <property type="term" value="P:negative regulation of Rho protein signal transduction"/>
    <property type="evidence" value="ECO:0007669"/>
    <property type="project" value="TreeGrafter"/>
</dbReference>
<feature type="region of interest" description="Disordered" evidence="1">
    <location>
        <begin position="204"/>
        <end position="231"/>
    </location>
</feature>
<reference evidence="5 6" key="1">
    <citation type="journal article" date="2021" name="Cell">
        <title>Tracing the genetic footprints of vertebrate landing in non-teleost ray-finned fishes.</title>
        <authorList>
            <person name="Bi X."/>
            <person name="Wang K."/>
            <person name="Yang L."/>
            <person name="Pan H."/>
            <person name="Jiang H."/>
            <person name="Wei Q."/>
            <person name="Fang M."/>
            <person name="Yu H."/>
            <person name="Zhu C."/>
            <person name="Cai Y."/>
            <person name="He Y."/>
            <person name="Gan X."/>
            <person name="Zeng H."/>
            <person name="Yu D."/>
            <person name="Zhu Y."/>
            <person name="Jiang H."/>
            <person name="Qiu Q."/>
            <person name="Yang H."/>
            <person name="Zhang Y.E."/>
            <person name="Wang W."/>
            <person name="Zhu M."/>
            <person name="He S."/>
            <person name="Zhang G."/>
        </authorList>
    </citation>
    <scope>NUCLEOTIDE SEQUENCE [LARGE SCALE GENOMIC DNA]</scope>
    <source>
        <strain evidence="5">Bchr_013</strain>
    </source>
</reference>
<dbReference type="GO" id="GO:0051020">
    <property type="term" value="F:GTPase binding"/>
    <property type="evidence" value="ECO:0007669"/>
    <property type="project" value="TreeGrafter"/>
</dbReference>
<feature type="compositionally biased region" description="Low complexity" evidence="1">
    <location>
        <begin position="43"/>
        <end position="61"/>
    </location>
</feature>
<dbReference type="GO" id="GO:0001525">
    <property type="term" value="P:angiogenesis"/>
    <property type="evidence" value="ECO:0007669"/>
    <property type="project" value="TreeGrafter"/>
</dbReference>
<feature type="region of interest" description="Disordered" evidence="1">
    <location>
        <begin position="38"/>
        <end position="155"/>
    </location>
</feature>
<name>A0A8X7WYR1_POLSE</name>
<feature type="transmembrane region" description="Helical" evidence="2">
    <location>
        <begin position="1159"/>
        <end position="1182"/>
    </location>
</feature>
<keyword evidence="2" id="KW-0472">Membrane</keyword>
<evidence type="ECO:0000259" key="4">
    <source>
        <dbReference type="PROSITE" id="PS51126"/>
    </source>
</evidence>
<dbReference type="GO" id="GO:0005911">
    <property type="term" value="C:cell-cell junction"/>
    <property type="evidence" value="ECO:0007669"/>
    <property type="project" value="TreeGrafter"/>
</dbReference>
<keyword evidence="2" id="KW-1133">Transmembrane helix</keyword>
<feature type="compositionally biased region" description="Basic and acidic residues" evidence="1">
    <location>
        <begin position="138"/>
        <end position="153"/>
    </location>
</feature>
<dbReference type="AlphaFoldDB" id="A0A8X7WYR1"/>
<comment type="caution">
    <text evidence="5">The sequence shown here is derived from an EMBL/GenBank/DDBJ whole genome shotgun (WGS) entry which is preliminary data.</text>
</comment>
<keyword evidence="6" id="KW-1185">Reference proteome</keyword>
<feature type="compositionally biased region" description="Acidic residues" evidence="1">
    <location>
        <begin position="210"/>
        <end position="220"/>
    </location>
</feature>
<dbReference type="InterPro" id="IPR029071">
    <property type="entry name" value="Ubiquitin-like_domsf"/>
</dbReference>
<dbReference type="Gene3D" id="2.60.200.20">
    <property type="match status" value="1"/>
</dbReference>
<dbReference type="Proteomes" id="UP000886611">
    <property type="component" value="Unassembled WGS sequence"/>
</dbReference>
<dbReference type="Pfam" id="PF01843">
    <property type="entry name" value="DIL"/>
    <property type="match status" value="1"/>
</dbReference>
<dbReference type="GO" id="GO:0007165">
    <property type="term" value="P:signal transduction"/>
    <property type="evidence" value="ECO:0007669"/>
    <property type="project" value="InterPro"/>
</dbReference>
<dbReference type="SMART" id="SM01132">
    <property type="entry name" value="DIL"/>
    <property type="match status" value="1"/>
</dbReference>
<dbReference type="PROSITE" id="PS51126">
    <property type="entry name" value="DILUTE"/>
    <property type="match status" value="1"/>
</dbReference>
<dbReference type="InterPro" id="IPR052072">
    <property type="entry name" value="Vascular_dev_regulator"/>
</dbReference>
<feature type="non-terminal residue" evidence="5">
    <location>
        <position position="1"/>
    </location>
</feature>
<dbReference type="PANTHER" id="PTHR16027:SF12">
    <property type="entry name" value="RAS-INTERACTING PROTEIN 1"/>
    <property type="match status" value="1"/>
</dbReference>
<evidence type="ECO:0000256" key="2">
    <source>
        <dbReference type="SAM" id="Phobius"/>
    </source>
</evidence>
<feature type="domain" description="Dilute" evidence="4">
    <location>
        <begin position="710"/>
        <end position="982"/>
    </location>
</feature>
<feature type="compositionally biased region" description="Low complexity" evidence="1">
    <location>
        <begin position="80"/>
        <end position="106"/>
    </location>
</feature>
<dbReference type="Pfam" id="PF16706">
    <property type="entry name" value="Izumo-Ig"/>
    <property type="match status" value="1"/>
</dbReference>
<protein>
    <submittedName>
        <fullName evidence="5">RAIN protein</fullName>
    </submittedName>
</protein>
<sequence>MFSEDRKQSSPRFRKLHFPVGLWINSPKKHFAKLGRRWPSAGSVKSTTSSDAASAPDVPSAGISGTFHFQHQMTAHPEHTSSNPPSSSLSISTPSLASHLPPLGSSPTPPSFLRSKPAGGVSQPRHKRLSHLFQRGRSNSDRERQGGERERVPEAVYNPPGLIKIYADALSTGANYKSVLATKASTAGELIVDFISRYGHVLQQPTSSLEEPEGENEEGSQNESGTPGHHRAATADDFVLCDVIGRSRSEAKVHLVSSGWVAECRRALSGSERPLLLMEMWRPKEGFERRFEIRRRDDFEREERERLEKERKGEANSTADVNAQARRFRAARTRMASGSGGEASREPPEKTVDLRRSISDMNLSIRRRHGNSSRSGQGEGDRKNVKSMLLDDGEVHGELFILTAALLPKEADGNRNTERELERGEEGEGGTSDLELLSQSLILPPTDRPYFLLLQGYDEKKDFVLYIMSRSTHIFGRTMTAAERQKEREGAKNQRKREYLQVDTFLSAPDILPWHLLVRRGQPLTSSESAVIRPFRGGVVTHNGAELLREAELNTGDIIGLGKHFFFLYKDPTSARPSVLPWLPQIYAPPNLSGAFCCGACGRSIVDRQAALRDYLQSREPILRYHPKFEEQLLKEIVEKNDSLHSEGGALAPAYLLALCIDHSSRHLAPSHLPVLLLKTANLIKSLVLEKIKEIGDKQPENQQDSHEVSTLSIEAVTTELQPLMFWMSNATELLNFIQLKVQDMEKDWEFENLCDPALSADLEMGSEALTLLDDVIMYTFQQCVYYLTKTLYSALPALLDSNPFSSKSSGDAPDEDLSSMPPGVARVLEVYRSTLDLTRTCQLHPDLVSQTFGYLFFFSNASLFNTLMERGSSSDLFFSWSRAVQIRTNLDLVLDWLQGAGLGDIANEFFRKLSITVNFLCIPKTLLIQEGSVMYPFTFLLLLGLLHLGRPARGCLQCDRSITQVHGDFLEEHTGRPELKKVIDGTYEDFKKASSISHDVVGPEVLFELINIMEKGKEILQKHLVEFVKTEFTLQVMEGEEIVIDCFLPWHSLARSKKEYQFSRALKLKTRQNEDFQVFAVTKEPRLVLNQVTKEDEKEYRCLLLSINDTVLTTMFYEVKVQHQQNPTHQTIRTVPTLPPDEETRPPRARLSLQLDNAVPVIIGVIVMAALVSGCCLSSFINHLRHHKAAGSDQTDDELREVADDV</sequence>
<evidence type="ECO:0000256" key="1">
    <source>
        <dbReference type="SAM" id="MobiDB-lite"/>
    </source>
</evidence>
<gene>
    <name evidence="5" type="primary">Rasip1</name>
    <name evidence="5" type="ORF">GTO96_0011835</name>
</gene>
<proteinExistence type="predicted"/>
<accession>A0A8X7WYR1</accession>
<feature type="region of interest" description="Disordered" evidence="1">
    <location>
        <begin position="1128"/>
        <end position="1147"/>
    </location>
</feature>
<organism evidence="5 6">
    <name type="scientific">Polypterus senegalus</name>
    <name type="common">Senegal bichir</name>
    <dbReference type="NCBI Taxonomy" id="55291"/>
    <lineage>
        <taxon>Eukaryota</taxon>
        <taxon>Metazoa</taxon>
        <taxon>Chordata</taxon>
        <taxon>Craniata</taxon>
        <taxon>Vertebrata</taxon>
        <taxon>Euteleostomi</taxon>
        <taxon>Actinopterygii</taxon>
        <taxon>Polypteriformes</taxon>
        <taxon>Polypteridae</taxon>
        <taxon>Polypterus</taxon>
    </lineage>
</organism>
<feature type="compositionally biased region" description="Basic and acidic residues" evidence="1">
    <location>
        <begin position="343"/>
        <end position="358"/>
    </location>
</feature>
<feature type="compositionally biased region" description="Basic and acidic residues" evidence="1">
    <location>
        <begin position="411"/>
        <end position="426"/>
    </location>
</feature>
<dbReference type="InterPro" id="IPR008984">
    <property type="entry name" value="SMAD_FHA_dom_sf"/>
</dbReference>
<dbReference type="SUPFAM" id="SSF54236">
    <property type="entry name" value="Ubiquitin-like"/>
    <property type="match status" value="1"/>
</dbReference>
<evidence type="ECO:0000313" key="5">
    <source>
        <dbReference type="EMBL" id="KAG2457789.1"/>
    </source>
</evidence>
<keyword evidence="2" id="KW-0812">Transmembrane</keyword>
<dbReference type="PANTHER" id="PTHR16027">
    <property type="entry name" value="DILUTE DOMAIN-CONTAINING PROTEIN YPR089W"/>
    <property type="match status" value="1"/>
</dbReference>
<feature type="compositionally biased region" description="Basic and acidic residues" evidence="1">
    <location>
        <begin position="300"/>
        <end position="314"/>
    </location>
</feature>
<dbReference type="Gene3D" id="3.10.20.90">
    <property type="entry name" value="Phosphatidylinositol 3-kinase Catalytic Subunit, Chain A, domain 1"/>
    <property type="match status" value="1"/>
</dbReference>
<feature type="region of interest" description="Disordered" evidence="1">
    <location>
        <begin position="411"/>
        <end position="431"/>
    </location>
</feature>
<evidence type="ECO:0000259" key="3">
    <source>
        <dbReference type="PROSITE" id="PS50200"/>
    </source>
</evidence>
<dbReference type="CDD" id="cd22734">
    <property type="entry name" value="FHA_RAIN"/>
    <property type="match status" value="1"/>
</dbReference>
<dbReference type="SUPFAM" id="SSF49879">
    <property type="entry name" value="SMAD/FHA domain"/>
    <property type="match status" value="1"/>
</dbReference>
<feature type="region of interest" description="Disordered" evidence="1">
    <location>
        <begin position="300"/>
        <end position="384"/>
    </location>
</feature>
<dbReference type="InterPro" id="IPR002710">
    <property type="entry name" value="Dilute_dom"/>
</dbReference>
<dbReference type="InterPro" id="IPR000159">
    <property type="entry name" value="RA_dom"/>
</dbReference>
<feature type="non-terminal residue" evidence="5">
    <location>
        <position position="1207"/>
    </location>
</feature>
<dbReference type="InterPro" id="IPR032699">
    <property type="entry name" value="Izumo-Ig"/>
</dbReference>
<dbReference type="EMBL" id="JAATIS010008546">
    <property type="protein sequence ID" value="KAG2457789.1"/>
    <property type="molecule type" value="Genomic_DNA"/>
</dbReference>
<feature type="domain" description="Ras-associating" evidence="3">
    <location>
        <begin position="159"/>
        <end position="298"/>
    </location>
</feature>